<keyword evidence="10" id="KW-1185">Reference proteome</keyword>
<dbReference type="InterPro" id="IPR044835">
    <property type="entry name" value="ARF_plant"/>
</dbReference>
<evidence type="ECO:0000259" key="8">
    <source>
        <dbReference type="Pfam" id="PF01490"/>
    </source>
</evidence>
<gene>
    <name evidence="9" type="primary">AVT6B_0</name>
    <name evidence="9" type="ORF">CFP56_010500</name>
</gene>
<comment type="caution">
    <text evidence="9">The sequence shown here is derived from an EMBL/GenBank/DDBJ whole genome shotgun (WGS) entry which is preliminary data.</text>
</comment>
<dbReference type="InterPro" id="IPR013057">
    <property type="entry name" value="AA_transpt_TM"/>
</dbReference>
<dbReference type="GO" id="GO:0006355">
    <property type="term" value="P:regulation of DNA-templated transcription"/>
    <property type="evidence" value="ECO:0007669"/>
    <property type="project" value="InterPro"/>
</dbReference>
<feature type="transmembrane region" description="Helical" evidence="7">
    <location>
        <begin position="161"/>
        <end position="190"/>
    </location>
</feature>
<organism evidence="9 10">
    <name type="scientific">Quercus suber</name>
    <name type="common">Cork oak</name>
    <dbReference type="NCBI Taxonomy" id="58331"/>
    <lineage>
        <taxon>Eukaryota</taxon>
        <taxon>Viridiplantae</taxon>
        <taxon>Streptophyta</taxon>
        <taxon>Embryophyta</taxon>
        <taxon>Tracheophyta</taxon>
        <taxon>Spermatophyta</taxon>
        <taxon>Magnoliopsida</taxon>
        <taxon>eudicotyledons</taxon>
        <taxon>Gunneridae</taxon>
        <taxon>Pentapetalae</taxon>
        <taxon>rosids</taxon>
        <taxon>fabids</taxon>
        <taxon>Fagales</taxon>
        <taxon>Fagaceae</taxon>
        <taxon>Quercus</taxon>
    </lineage>
</organism>
<dbReference type="GO" id="GO:0006865">
    <property type="term" value="P:amino acid transport"/>
    <property type="evidence" value="ECO:0007669"/>
    <property type="project" value="UniProtKB-KW"/>
</dbReference>
<evidence type="ECO:0000313" key="9">
    <source>
        <dbReference type="EMBL" id="KAK7858785.1"/>
    </source>
</evidence>
<comment type="subcellular location">
    <subcellularLocation>
        <location evidence="1">Membrane</location>
    </subcellularLocation>
</comment>
<proteinExistence type="predicted"/>
<evidence type="ECO:0000256" key="1">
    <source>
        <dbReference type="ARBA" id="ARBA00004370"/>
    </source>
</evidence>
<evidence type="ECO:0000256" key="7">
    <source>
        <dbReference type="SAM" id="Phobius"/>
    </source>
</evidence>
<keyword evidence="2" id="KW-0813">Transport</keyword>
<dbReference type="Proteomes" id="UP000237347">
    <property type="component" value="Unassembled WGS sequence"/>
</dbReference>
<keyword evidence="3 7" id="KW-0812">Transmembrane</keyword>
<keyword evidence="6 7" id="KW-0472">Membrane</keyword>
<keyword evidence="4" id="KW-0029">Amino-acid transport</keyword>
<dbReference type="AlphaFoldDB" id="A0AAW0M5A5"/>
<dbReference type="PANTHER" id="PTHR31384">
    <property type="entry name" value="AUXIN RESPONSE FACTOR 4-RELATED"/>
    <property type="match status" value="1"/>
</dbReference>
<name>A0AAW0M5A5_QUESU</name>
<dbReference type="Pfam" id="PF01490">
    <property type="entry name" value="Aa_trans"/>
    <property type="match status" value="1"/>
</dbReference>
<keyword evidence="5 7" id="KW-1133">Transmembrane helix</keyword>
<feature type="domain" description="Amino acid transporter transmembrane" evidence="8">
    <location>
        <begin position="114"/>
        <end position="195"/>
    </location>
</feature>
<evidence type="ECO:0000256" key="3">
    <source>
        <dbReference type="ARBA" id="ARBA00022692"/>
    </source>
</evidence>
<dbReference type="PANTHER" id="PTHR31384:SF137">
    <property type="entry name" value="AUXIN RESPONSE FACTOR"/>
    <property type="match status" value="1"/>
</dbReference>
<dbReference type="EMBL" id="PKMF04000017">
    <property type="protein sequence ID" value="KAK7858785.1"/>
    <property type="molecule type" value="Genomic_DNA"/>
</dbReference>
<evidence type="ECO:0000256" key="5">
    <source>
        <dbReference type="ARBA" id="ARBA00022989"/>
    </source>
</evidence>
<accession>A0AAW0M5A5</accession>
<reference evidence="9 10" key="1">
    <citation type="journal article" date="2018" name="Sci. Data">
        <title>The draft genome sequence of cork oak.</title>
        <authorList>
            <person name="Ramos A.M."/>
            <person name="Usie A."/>
            <person name="Barbosa P."/>
            <person name="Barros P.M."/>
            <person name="Capote T."/>
            <person name="Chaves I."/>
            <person name="Simoes F."/>
            <person name="Abreu I."/>
            <person name="Carrasquinho I."/>
            <person name="Faro C."/>
            <person name="Guimaraes J.B."/>
            <person name="Mendonca D."/>
            <person name="Nobrega F."/>
            <person name="Rodrigues L."/>
            <person name="Saibo N.J.M."/>
            <person name="Varela M.C."/>
            <person name="Egas C."/>
            <person name="Matos J."/>
            <person name="Miguel C.M."/>
            <person name="Oliveira M.M."/>
            <person name="Ricardo C.P."/>
            <person name="Goncalves S."/>
        </authorList>
    </citation>
    <scope>NUCLEOTIDE SEQUENCE [LARGE SCALE GENOMIC DNA]</scope>
    <source>
        <strain evidence="10">cv. HL8</strain>
    </source>
</reference>
<sequence>MASSSFPVTDSEDEIYKELWHACAGPLVTVPRQGELVFYFPQGHIEQVEIEATSSKEIESIFFMSCFVFVEIEATSSKEIESIFFMSCFVFTNKKISKTKRTESTPLGSRHRCWVLGLELIVFVAILTKGLLEMLLRFSRMGNSHSYGEVMRDAFGRARRLLLQICILVNNVGTLIVYMIIIGNILFLILSDHKRNLFYFYSFLTLNI</sequence>
<dbReference type="GO" id="GO:0016020">
    <property type="term" value="C:membrane"/>
    <property type="evidence" value="ECO:0007669"/>
    <property type="project" value="UniProtKB-SubCell"/>
</dbReference>
<feature type="transmembrane region" description="Helical" evidence="7">
    <location>
        <begin position="114"/>
        <end position="132"/>
    </location>
</feature>
<evidence type="ECO:0000256" key="6">
    <source>
        <dbReference type="ARBA" id="ARBA00023136"/>
    </source>
</evidence>
<dbReference type="GO" id="GO:0003677">
    <property type="term" value="F:DNA binding"/>
    <property type="evidence" value="ECO:0007669"/>
    <property type="project" value="InterPro"/>
</dbReference>
<protein>
    <submittedName>
        <fullName evidence="9">Amino acid transporter avt6b</fullName>
    </submittedName>
</protein>
<evidence type="ECO:0000256" key="4">
    <source>
        <dbReference type="ARBA" id="ARBA00022970"/>
    </source>
</evidence>
<evidence type="ECO:0000313" key="10">
    <source>
        <dbReference type="Proteomes" id="UP000237347"/>
    </source>
</evidence>
<evidence type="ECO:0000256" key="2">
    <source>
        <dbReference type="ARBA" id="ARBA00022448"/>
    </source>
</evidence>
<dbReference type="GO" id="GO:0009725">
    <property type="term" value="P:response to hormone"/>
    <property type="evidence" value="ECO:0007669"/>
    <property type="project" value="InterPro"/>
</dbReference>